<organism evidence="3 4">
    <name type="scientific">Ammonifex degensii (strain DSM 10501 / KC4)</name>
    <dbReference type="NCBI Taxonomy" id="429009"/>
    <lineage>
        <taxon>Bacteria</taxon>
        <taxon>Bacillati</taxon>
        <taxon>Bacillota</taxon>
        <taxon>Clostridia</taxon>
        <taxon>Thermoanaerobacterales</taxon>
        <taxon>Thermoanaerobacteraceae</taxon>
        <taxon>Ammonifex</taxon>
    </lineage>
</organism>
<dbReference type="Pfam" id="PF01520">
    <property type="entry name" value="Amidase_3"/>
    <property type="match status" value="1"/>
</dbReference>
<gene>
    <name evidence="3" type="ordered locus">Adeg_1654</name>
</gene>
<dbReference type="InterPro" id="IPR002508">
    <property type="entry name" value="MurNAc-LAA_cat"/>
</dbReference>
<accession>C9R8W8</accession>
<dbReference type="eggNOG" id="COG0860">
    <property type="taxonomic scope" value="Bacteria"/>
</dbReference>
<dbReference type="CDD" id="cd02696">
    <property type="entry name" value="MurNAc-LAA"/>
    <property type="match status" value="1"/>
</dbReference>
<dbReference type="Proteomes" id="UP000002620">
    <property type="component" value="Chromosome"/>
</dbReference>
<evidence type="ECO:0000313" key="3">
    <source>
        <dbReference type="EMBL" id="ACX52747.1"/>
    </source>
</evidence>
<proteinExistence type="predicted"/>
<evidence type="ECO:0000259" key="2">
    <source>
        <dbReference type="SMART" id="SM00646"/>
    </source>
</evidence>
<dbReference type="SUPFAM" id="SSF53187">
    <property type="entry name" value="Zn-dependent exopeptidases"/>
    <property type="match status" value="1"/>
</dbReference>
<reference evidence="3 4" key="1">
    <citation type="submission" date="2009-10" db="EMBL/GenBank/DDBJ databases">
        <title>Complete sequence of chromosome of Ammonifex degensii KC4.</title>
        <authorList>
            <consortium name="US DOE Joint Genome Institute"/>
            <person name="Kerfeld C."/>
            <person name="Goodner B."/>
            <person name="Huber H."/>
            <person name="Stetter K."/>
            <person name="Lucas S."/>
            <person name="Copeland A."/>
            <person name="Lapidus A."/>
            <person name="Glavina del Rio T."/>
            <person name="Dalin E."/>
            <person name="Tice H."/>
            <person name="Bruce D."/>
            <person name="Goodwin L."/>
            <person name="Pitluck S."/>
            <person name="Saunders E."/>
            <person name="Brettin T."/>
            <person name="Detter J.C."/>
            <person name="Han C."/>
            <person name="Larimer F."/>
            <person name="Land M."/>
            <person name="Hauser L."/>
            <person name="Kyrpides N."/>
            <person name="Ovchinnikova G."/>
            <person name="Richardson P."/>
        </authorList>
    </citation>
    <scope>NUCLEOTIDE SEQUENCE [LARGE SCALE GENOMIC DNA]</scope>
    <source>
        <strain evidence="4">DSM 10501 / KC4</strain>
    </source>
</reference>
<name>C9R8W8_AMMDK</name>
<keyword evidence="1 3" id="KW-0378">Hydrolase</keyword>
<evidence type="ECO:0000256" key="1">
    <source>
        <dbReference type="ARBA" id="ARBA00022801"/>
    </source>
</evidence>
<dbReference type="PANTHER" id="PTHR30404">
    <property type="entry name" value="N-ACETYLMURAMOYL-L-ALANINE AMIDASE"/>
    <property type="match status" value="1"/>
</dbReference>
<keyword evidence="4" id="KW-1185">Reference proteome</keyword>
<dbReference type="GO" id="GO:0030288">
    <property type="term" value="C:outer membrane-bounded periplasmic space"/>
    <property type="evidence" value="ECO:0007669"/>
    <property type="project" value="TreeGrafter"/>
</dbReference>
<dbReference type="KEGG" id="adg:Adeg_1654"/>
<dbReference type="Gene3D" id="3.40.630.40">
    <property type="entry name" value="Zn-dependent exopeptidases"/>
    <property type="match status" value="1"/>
</dbReference>
<dbReference type="RefSeq" id="WP_015739624.1">
    <property type="nucleotide sequence ID" value="NC_013385.1"/>
</dbReference>
<dbReference type="GO" id="GO:0009253">
    <property type="term" value="P:peptidoglycan catabolic process"/>
    <property type="evidence" value="ECO:0007669"/>
    <property type="project" value="InterPro"/>
</dbReference>
<dbReference type="AlphaFoldDB" id="C9R8W8"/>
<dbReference type="SMART" id="SM00646">
    <property type="entry name" value="Ami_3"/>
    <property type="match status" value="1"/>
</dbReference>
<sequence length="239" mass="26763">MRRRPRSRLLLFLLLLLLLRGGGEGPFCQTASWLYPVALVGKVIVVDPGHGGVDPGAHYQAKILEKDLVLSMGKMLAAFLEAEGAEVVMTRTEDRDLAPPDILSLSARKRYDLKERMELTRRVRADAYLSLHVNSSPDSSRQGVYAYYSSRAGSRELAVLLAEEIRRTVSRRCFCLSGNQYYVLRENPTVAVLVEVGFISNPQERKLLSDPAYQRKVAWALARGVYRFYAEQSAGGRGK</sequence>
<feature type="domain" description="MurNAc-LAA" evidence="2">
    <location>
        <begin position="117"/>
        <end position="226"/>
    </location>
</feature>
<dbReference type="HOGENOM" id="CLU_014322_7_0_9"/>
<dbReference type="OrthoDB" id="9772024at2"/>
<dbReference type="PANTHER" id="PTHR30404:SF0">
    <property type="entry name" value="N-ACETYLMURAMOYL-L-ALANINE AMIDASE AMIC"/>
    <property type="match status" value="1"/>
</dbReference>
<dbReference type="GO" id="GO:0008745">
    <property type="term" value="F:N-acetylmuramoyl-L-alanine amidase activity"/>
    <property type="evidence" value="ECO:0007669"/>
    <property type="project" value="InterPro"/>
</dbReference>
<dbReference type="EMBL" id="CP001785">
    <property type="protein sequence ID" value="ACX52747.1"/>
    <property type="molecule type" value="Genomic_DNA"/>
</dbReference>
<dbReference type="STRING" id="429009.Adeg_1654"/>
<protein>
    <submittedName>
        <fullName evidence="3">Cell wall hydrolase/autolysin</fullName>
    </submittedName>
</protein>
<evidence type="ECO:0000313" key="4">
    <source>
        <dbReference type="Proteomes" id="UP000002620"/>
    </source>
</evidence>
<dbReference type="InterPro" id="IPR050695">
    <property type="entry name" value="N-acetylmuramoyl_amidase_3"/>
</dbReference>